<dbReference type="Gene3D" id="1.10.246.60">
    <property type="entry name" value="Eukaryotic translation initiation factor 3 like domains"/>
    <property type="match status" value="1"/>
</dbReference>
<name>A0A0P7W935_SCLFO</name>
<organism evidence="7 8">
    <name type="scientific">Scleropages formosus</name>
    <name type="common">Asian bonytongue</name>
    <name type="synonym">Osteoglossum formosum</name>
    <dbReference type="NCBI Taxonomy" id="113540"/>
    <lineage>
        <taxon>Eukaryota</taxon>
        <taxon>Metazoa</taxon>
        <taxon>Chordata</taxon>
        <taxon>Craniata</taxon>
        <taxon>Vertebrata</taxon>
        <taxon>Euteleostomi</taxon>
        <taxon>Actinopterygii</taxon>
        <taxon>Neopterygii</taxon>
        <taxon>Teleostei</taxon>
        <taxon>Osteoglossocephala</taxon>
        <taxon>Osteoglossomorpha</taxon>
        <taxon>Osteoglossiformes</taxon>
        <taxon>Osteoglossidae</taxon>
        <taxon>Scleropages</taxon>
    </lineage>
</organism>
<dbReference type="GO" id="GO:0003743">
    <property type="term" value="F:translation initiation factor activity"/>
    <property type="evidence" value="ECO:0007669"/>
    <property type="project" value="UniProtKB-KW"/>
</dbReference>
<evidence type="ECO:0000256" key="2">
    <source>
        <dbReference type="ARBA" id="ARBA00022540"/>
    </source>
</evidence>
<reference evidence="7 8" key="1">
    <citation type="submission" date="2015-08" db="EMBL/GenBank/DDBJ databases">
        <title>The genome of the Asian arowana (Scleropages formosus).</title>
        <authorList>
            <person name="Tan M.H."/>
            <person name="Gan H.M."/>
            <person name="Croft L.J."/>
            <person name="Austin C.M."/>
        </authorList>
    </citation>
    <scope>NUCLEOTIDE SEQUENCE [LARGE SCALE GENOMIC DNA]</scope>
    <source>
        <strain evidence="7">Aro1</strain>
    </source>
</reference>
<dbReference type="EMBL" id="JARO02016345">
    <property type="protein sequence ID" value="KPP57467.1"/>
    <property type="molecule type" value="Genomic_DNA"/>
</dbReference>
<proteinExistence type="inferred from homology"/>
<comment type="caution">
    <text evidence="7">The sequence shown here is derived from an EMBL/GenBank/DDBJ whole genome shotgun (WGS) entry which is preliminary data.</text>
</comment>
<dbReference type="PANTHER" id="PTHR21681">
    <property type="entry name" value="EUKARYOTIC TRANSLATION INITIATION FACTOR 3 SUBUNIT J"/>
    <property type="match status" value="1"/>
</dbReference>
<protein>
    <submittedName>
        <fullName evidence="7">Eukaryotic translation initiation factor 3 subunit J-A-like</fullName>
    </submittedName>
</protein>
<dbReference type="Pfam" id="PF08597">
    <property type="entry name" value="eIF3_subunit"/>
    <property type="match status" value="1"/>
</dbReference>
<dbReference type="PANTHER" id="PTHR21681:SF0">
    <property type="entry name" value="EUKARYOTIC TRANSLATION INITIATION FACTOR 3 SUBUNIT J"/>
    <property type="match status" value="1"/>
</dbReference>
<feature type="compositionally biased region" description="Acidic residues" evidence="6">
    <location>
        <begin position="20"/>
        <end position="40"/>
    </location>
</feature>
<comment type="subunit">
    <text evidence="5">Component of the eukaryotic translation initiation factor 3 (eIF-3) complex, which is composed of 13 subunits: EIF3A, EIF3B, EIF3C, EIF3D, EIF3E, EIF3F, EIF3G, EIF3H, EIF3I, EIF3J, EIF3K, EIF3L and EIF3M. The eIF-3 complex appears to include 3 stable modules: module A is composed of EIF3A, EIF3B, EIF3G and EIF3I; module B is composed of EIF3F, EIF3H, and EIF3M; and module C is composed of EIF3C, EIF3D, EIF3E, EIF3K and EIF3L. EIF3C of module C binds EIF3B of module A and EIF3H of module B, thereby linking the three modules. EIF3J is a labile subunit that binds to the eIF-3 complex via EIF3B. The eIF-3 complex interacts with RPS6KB1 under conditions of nutrient depletion. Mitogenic stimulation leads to binding and activation of a complex composed of MTOR and RPTOR, leading to phosphorylation and release of RPS6KB1 and binding of EIF4B to eIF-3.</text>
</comment>
<evidence type="ECO:0000313" key="7">
    <source>
        <dbReference type="EMBL" id="KPP57467.1"/>
    </source>
</evidence>
<feature type="compositionally biased region" description="Basic and acidic residues" evidence="6">
    <location>
        <begin position="41"/>
        <end position="76"/>
    </location>
</feature>
<dbReference type="GO" id="GO:0005852">
    <property type="term" value="C:eukaryotic translation initiation factor 3 complex"/>
    <property type="evidence" value="ECO:0007669"/>
    <property type="project" value="InterPro"/>
</dbReference>
<dbReference type="AlphaFoldDB" id="A0A0P7W935"/>
<keyword evidence="4" id="KW-0175">Coiled coil</keyword>
<dbReference type="FunFam" id="1.10.246.60:FF:000001">
    <property type="entry name" value="Eukaryotic translation initiation factor 3 subunit J"/>
    <property type="match status" value="1"/>
</dbReference>
<feature type="region of interest" description="Disordered" evidence="6">
    <location>
        <begin position="1"/>
        <end position="91"/>
    </location>
</feature>
<evidence type="ECO:0000256" key="5">
    <source>
        <dbReference type="ARBA" id="ARBA00065260"/>
    </source>
</evidence>
<sequence>ADNFEPDEPIQKAAALDRWEGEDEEEDVKENWDDEDEDEKAEMKKQEVKIPEKKKLSEKIKAKESIQMKKQDEMKETVAQSKQDQELTPDEELAEKVRVRKLQEEADLELAQEAFGITNNVTGIDAMNPSSKDDFTEFQKLLKDKISSYEKSVHYSSFLESLFRDLCLSLEVEDLKKISNSLTQNKAKKKKKGVLPGGGLKATLKDDLEAYGDFDGGYVQDFEDFM</sequence>
<dbReference type="HAMAP" id="MF_03009">
    <property type="entry name" value="eIF3j"/>
    <property type="match status" value="1"/>
</dbReference>
<feature type="non-terminal residue" evidence="7">
    <location>
        <position position="1"/>
    </location>
</feature>
<accession>A0A0P7W935</accession>
<keyword evidence="3" id="KW-0648">Protein biosynthesis</keyword>
<gene>
    <name evidence="7" type="ORF">Z043_124804</name>
</gene>
<evidence type="ECO:0000256" key="4">
    <source>
        <dbReference type="ARBA" id="ARBA00023054"/>
    </source>
</evidence>
<keyword evidence="1" id="KW-0963">Cytoplasm</keyword>
<dbReference type="InterPro" id="IPR023194">
    <property type="entry name" value="eIF3-like_dom_sf"/>
</dbReference>
<dbReference type="Proteomes" id="UP000034805">
    <property type="component" value="Unassembled WGS sequence"/>
</dbReference>
<keyword evidence="2 7" id="KW-0396">Initiation factor</keyword>
<evidence type="ECO:0000256" key="1">
    <source>
        <dbReference type="ARBA" id="ARBA00022490"/>
    </source>
</evidence>
<evidence type="ECO:0000256" key="6">
    <source>
        <dbReference type="SAM" id="MobiDB-lite"/>
    </source>
</evidence>
<evidence type="ECO:0000313" key="8">
    <source>
        <dbReference type="Proteomes" id="UP000034805"/>
    </source>
</evidence>
<evidence type="ECO:0000256" key="3">
    <source>
        <dbReference type="ARBA" id="ARBA00022917"/>
    </source>
</evidence>
<dbReference type="InterPro" id="IPR013906">
    <property type="entry name" value="eIF3j"/>
</dbReference>